<name>A0AC35UCF9_9BILA</name>
<sequence length="159" mass="18399">MANQYRLASTLNELVTTSNLINKDKSPVKAEDALKNKVKAIYFSASWCTSCQKFTPKLKRFYEAVNKDNKELEVVWVSLDRTEEDQVEYFKKMGPWVCMEYNKYDAVMLQKELGIKTIPYLIVVKDDGTVVVDDGRMKIDSEGIDHPTELFKKWKALSE</sequence>
<protein>
    <submittedName>
        <fullName evidence="2">Thioredoxin domain-containing protein</fullName>
    </submittedName>
</protein>
<dbReference type="WBParaSite" id="RSKR_0001033400.1">
    <property type="protein sequence ID" value="RSKR_0001033400.1"/>
    <property type="gene ID" value="RSKR_0001033400"/>
</dbReference>
<reference evidence="2" key="1">
    <citation type="submission" date="2016-11" db="UniProtKB">
        <authorList>
            <consortium name="WormBaseParasite"/>
        </authorList>
    </citation>
    <scope>IDENTIFICATION</scope>
    <source>
        <strain evidence="2">KR3021</strain>
    </source>
</reference>
<organism evidence="1 2">
    <name type="scientific">Rhabditophanes sp. KR3021</name>
    <dbReference type="NCBI Taxonomy" id="114890"/>
    <lineage>
        <taxon>Eukaryota</taxon>
        <taxon>Metazoa</taxon>
        <taxon>Ecdysozoa</taxon>
        <taxon>Nematoda</taxon>
        <taxon>Chromadorea</taxon>
        <taxon>Rhabditida</taxon>
        <taxon>Tylenchina</taxon>
        <taxon>Panagrolaimomorpha</taxon>
        <taxon>Strongyloidoidea</taxon>
        <taxon>Alloionematidae</taxon>
        <taxon>Rhabditophanes</taxon>
    </lineage>
</organism>
<dbReference type="Proteomes" id="UP000095286">
    <property type="component" value="Unplaced"/>
</dbReference>
<evidence type="ECO:0000313" key="1">
    <source>
        <dbReference type="Proteomes" id="UP000095286"/>
    </source>
</evidence>
<proteinExistence type="predicted"/>
<accession>A0AC35UCF9</accession>
<evidence type="ECO:0000313" key="2">
    <source>
        <dbReference type="WBParaSite" id="RSKR_0001033400.1"/>
    </source>
</evidence>